<feature type="compositionally biased region" description="Polar residues" evidence="4">
    <location>
        <begin position="1"/>
        <end position="14"/>
    </location>
</feature>
<dbReference type="InterPro" id="IPR008686">
    <property type="entry name" value="RNA_pol_mitovir"/>
</dbReference>
<dbReference type="Pfam" id="PF05919">
    <property type="entry name" value="Mitovir_RNA_pol"/>
    <property type="match status" value="1"/>
</dbReference>
<protein>
    <submittedName>
        <fullName evidence="5">RNA-dependent RNA polymerase</fullName>
    </submittedName>
</protein>
<dbReference type="SUPFAM" id="SSF56672">
    <property type="entry name" value="DNA/RNA polymerases"/>
    <property type="match status" value="1"/>
</dbReference>
<dbReference type="GO" id="GO:0003968">
    <property type="term" value="F:RNA-directed RNA polymerase activity"/>
    <property type="evidence" value="ECO:0007669"/>
    <property type="project" value="UniProtKB-KW"/>
</dbReference>
<evidence type="ECO:0000256" key="3">
    <source>
        <dbReference type="ARBA" id="ARBA00022695"/>
    </source>
</evidence>
<dbReference type="InterPro" id="IPR043502">
    <property type="entry name" value="DNA/RNA_pol_sf"/>
</dbReference>
<evidence type="ECO:0000313" key="5">
    <source>
        <dbReference type="EMBL" id="QXN75337.1"/>
    </source>
</evidence>
<accession>A0A8F5MKX3</accession>
<evidence type="ECO:0000256" key="1">
    <source>
        <dbReference type="ARBA" id="ARBA00022484"/>
    </source>
</evidence>
<feature type="region of interest" description="Disordered" evidence="4">
    <location>
        <begin position="1"/>
        <end position="29"/>
    </location>
</feature>
<keyword evidence="2" id="KW-0808">Transferase</keyword>
<name>A0A8F5MKX3_9VIRU</name>
<evidence type="ECO:0000256" key="2">
    <source>
        <dbReference type="ARBA" id="ARBA00022679"/>
    </source>
</evidence>
<evidence type="ECO:0000256" key="4">
    <source>
        <dbReference type="SAM" id="MobiDB-lite"/>
    </source>
</evidence>
<keyword evidence="3" id="KW-0548">Nucleotidyltransferase</keyword>
<proteinExistence type="predicted"/>
<reference evidence="5" key="1">
    <citation type="submission" date="2021-02" db="EMBL/GenBank/DDBJ databases">
        <title>The hidden world within plants: metatranscriptomics unveil the complexity of wood microbiomes in grapevine.</title>
        <authorList>
            <person name="Nerva L."/>
            <person name="Garcia J.F."/>
            <person name="Favaretto F."/>
            <person name="Giudice G."/>
            <person name="Moffa L."/>
            <person name="Dario C."/>
            <person name="Riccardo V."/>
            <person name="Gambino G."/>
            <person name="Chitarra W."/>
        </authorList>
    </citation>
    <scope>NUCLEOTIDE SEQUENCE</scope>
</reference>
<keyword evidence="1 5" id="KW-0696">RNA-directed RNA polymerase</keyword>
<sequence length="665" mass="75479">MGTTTDQTRGVKTPSTEDKPVSKKNASRRCAASRRRTIATVRRAVTSWCRIFGQQITFEPQSENCAELLKEVKKFLANCPSPVEEHRMAFQSIKKLLPPSCKCLEGEMLQGLIQGMLRPGSSLPDGYLAFARRVIRQLFPEGWDTTYRDHCYSTSPPLTSTFEHSRSEGGCTEIGMDQDEFLQIALGAQQGDVLNVCKPMVVQSAGKPRPLTKYSERCLVLKPLHKAIYDRLSCNRWLSRGDVTDETLRKAGFVKGAGGLVSGDYKSATDNLPLSVASALLDELLETATRVPDSIRDHARRLLRPLVQYQQEEYEVTSGQQMGSLLSFPLLCIQNYVAFRWAIENFRPDGFPRFLPKDLPLLINGDDILFQTPDPRFYTSWVSVVQRVGLEVELTKTSFADEFGSLNSTLFRWRGLHLHVVPTARFGMLRSSEFVNSIAANMKSFVSGLGRYAYEAARQFLTWHRPSIIRSGLTLRELGFSGRLVWKVANVMKLQRVALRDKTSHGSCLPPAPTLHNFVLQSEDVEQVPEEWLSEEGKQASVREMTSWKWSKCRTFKKSGSVLSYLARLSRGPLDWASLCFTEYNTLPKRFGSRLTRDPLQDEKRLYFSVRPTRVKCRPFFRSVDRLPSYQEIAGDALERGDTLCQYAQHRARLAGDKWALKQWQ</sequence>
<organism evidence="5">
    <name type="scientific">Grapevine-associated botourmia-like virus 9</name>
    <dbReference type="NCBI Taxonomy" id="2814353"/>
    <lineage>
        <taxon>Viruses</taxon>
        <taxon>Riboviria</taxon>
        <taxon>Orthornavirae</taxon>
        <taxon>Lenarviricota</taxon>
        <taxon>Miaviricetes</taxon>
        <taxon>Ourlivirales</taxon>
        <taxon>Botourmiaviridae</taxon>
    </lineage>
</organism>
<dbReference type="EMBL" id="MW648436">
    <property type="protein sequence ID" value="QXN75337.1"/>
    <property type="molecule type" value="Genomic_RNA"/>
</dbReference>